<proteinExistence type="predicted"/>
<gene>
    <name evidence="1" type="ORF">M9H77_32348</name>
</gene>
<sequence length="147" mass="17194">MKGQNLGGEIASWKKKLEHEFRAIKEKYINLEKELDNNNQLLEVSKDRFRSLEREFGILKQERDVLLERVSSSSQNLAMITDEKEKALQDLKVEARRRKDLEEEIKKFSTAFACRQKSLVSFHSDFKSIVENFKTQNPDSLSESLGR</sequence>
<dbReference type="EMBL" id="CM044707">
    <property type="protein sequence ID" value="KAI5655161.1"/>
    <property type="molecule type" value="Genomic_DNA"/>
</dbReference>
<reference evidence="2" key="1">
    <citation type="journal article" date="2023" name="Nat. Plants">
        <title>Single-cell RNA sequencing provides a high-resolution roadmap for understanding the multicellular compartmentation of specialized metabolism.</title>
        <authorList>
            <person name="Sun S."/>
            <person name="Shen X."/>
            <person name="Li Y."/>
            <person name="Li Y."/>
            <person name="Wang S."/>
            <person name="Li R."/>
            <person name="Zhang H."/>
            <person name="Shen G."/>
            <person name="Guo B."/>
            <person name="Wei J."/>
            <person name="Xu J."/>
            <person name="St-Pierre B."/>
            <person name="Chen S."/>
            <person name="Sun C."/>
        </authorList>
    </citation>
    <scope>NUCLEOTIDE SEQUENCE [LARGE SCALE GENOMIC DNA]</scope>
</reference>
<protein>
    <submittedName>
        <fullName evidence="1">Uncharacterized protein</fullName>
    </submittedName>
</protein>
<evidence type="ECO:0000313" key="1">
    <source>
        <dbReference type="EMBL" id="KAI5655161.1"/>
    </source>
</evidence>
<dbReference type="Proteomes" id="UP001060085">
    <property type="component" value="Linkage Group LG07"/>
</dbReference>
<accession>A0ACC0A3L6</accession>
<comment type="caution">
    <text evidence="1">The sequence shown here is derived from an EMBL/GenBank/DDBJ whole genome shotgun (WGS) entry which is preliminary data.</text>
</comment>
<evidence type="ECO:0000313" key="2">
    <source>
        <dbReference type="Proteomes" id="UP001060085"/>
    </source>
</evidence>
<name>A0ACC0A3L6_CATRO</name>
<organism evidence="1 2">
    <name type="scientific">Catharanthus roseus</name>
    <name type="common">Madagascar periwinkle</name>
    <name type="synonym">Vinca rosea</name>
    <dbReference type="NCBI Taxonomy" id="4058"/>
    <lineage>
        <taxon>Eukaryota</taxon>
        <taxon>Viridiplantae</taxon>
        <taxon>Streptophyta</taxon>
        <taxon>Embryophyta</taxon>
        <taxon>Tracheophyta</taxon>
        <taxon>Spermatophyta</taxon>
        <taxon>Magnoliopsida</taxon>
        <taxon>eudicotyledons</taxon>
        <taxon>Gunneridae</taxon>
        <taxon>Pentapetalae</taxon>
        <taxon>asterids</taxon>
        <taxon>lamiids</taxon>
        <taxon>Gentianales</taxon>
        <taxon>Apocynaceae</taxon>
        <taxon>Rauvolfioideae</taxon>
        <taxon>Vinceae</taxon>
        <taxon>Catharanthinae</taxon>
        <taxon>Catharanthus</taxon>
    </lineage>
</organism>
<keyword evidence="2" id="KW-1185">Reference proteome</keyword>